<protein>
    <submittedName>
        <fullName evidence="2">Uncharacterized protein</fullName>
    </submittedName>
</protein>
<keyword evidence="3" id="KW-1185">Reference proteome</keyword>
<evidence type="ECO:0000256" key="1">
    <source>
        <dbReference type="SAM" id="MobiDB-lite"/>
    </source>
</evidence>
<sequence>MGRSGIWVPIEKSNFVLDLQKKKKNPIFHISVDILQNTNFFRAFTASASLDETRFILDANLLREALEITPIDQAHQFMSPSLSDAIKDFVNELEYTEARLLGMIGTDTLFFLDALGHNNNPTKKDRKDKPHVIPYCRFTKLIICHLGRKHNIHQRSTSPFHLAEEDLTLGNLKFIPKGEEDEHDRKIAAEKGEKKKPATAKQLKQKSAKEKSSKPAPAPKPKDDTSINIICDSPSPMDAEIGADTDKTNSGGDTKILQIGEEQGDDVANVVNLDEKTGEIDEGQARPDPGKTPKPRPLLGDDKMDEDQAGPNPRESCVALAGPNHEPTHEEFMANVYPNVHESLKFPANEHVISEEPLSLSRTLSLMKNLDYAYTIGDQFLNDKSTEDEPDRFKELPEANMKEILHQRMFESGAYKSLPEHVALYEALEASIERANRDEFLAKKDKSRNRCRNNQDPPPPPLDSDLSKKKRHDSDPSGSSQPLTSQSSAWKTYDTKEAPSSSFKKQSGPYPEQLVKDMPMPDTAHISDSKDTDSAHLPKIKLGPEWLKPILEEDRPATPEPDWVILPNELPEPENNWANALANSFKDPGENTLLRKTGDMGSFITWFCKRIGKKKLSKSDLEVPTFKDLEYLVLGEKGRRSALSISKLKAAQYLNFGLEELVLSLWIESECEYDISVAYCISHWWFKRNEFYITRHSAPSDRNNVLRKVDYKEYKISEADYKNLHLNDFEDLYLLHLQDWDASNFLFKEDYTIVSKPRAVIYRDRNYQKMMMRETEVHKFNDGTLNRILDKLDHMVKDFKLYEYNPGMETRI</sequence>
<comment type="caution">
    <text evidence="2">The sequence shown here is derived from an EMBL/GenBank/DDBJ whole genome shotgun (WGS) entry which is preliminary data.</text>
</comment>
<feature type="compositionally biased region" description="Basic and acidic residues" evidence="1">
    <location>
        <begin position="273"/>
        <end position="291"/>
    </location>
</feature>
<reference evidence="2" key="1">
    <citation type="journal article" date="2022" name="Int. J. Mol. Sci.">
        <title>Draft Genome of Tanacetum Coccineum: Genomic Comparison of Closely Related Tanacetum-Family Plants.</title>
        <authorList>
            <person name="Yamashiro T."/>
            <person name="Shiraishi A."/>
            <person name="Nakayama K."/>
            <person name="Satake H."/>
        </authorList>
    </citation>
    <scope>NUCLEOTIDE SEQUENCE</scope>
</reference>
<reference evidence="2" key="2">
    <citation type="submission" date="2022-01" db="EMBL/GenBank/DDBJ databases">
        <authorList>
            <person name="Yamashiro T."/>
            <person name="Shiraishi A."/>
            <person name="Satake H."/>
            <person name="Nakayama K."/>
        </authorList>
    </citation>
    <scope>NUCLEOTIDE SEQUENCE</scope>
</reference>
<evidence type="ECO:0000313" key="3">
    <source>
        <dbReference type="Proteomes" id="UP001151760"/>
    </source>
</evidence>
<proteinExistence type="predicted"/>
<evidence type="ECO:0000313" key="2">
    <source>
        <dbReference type="EMBL" id="GJT99696.1"/>
    </source>
</evidence>
<dbReference type="EMBL" id="BQNB010020794">
    <property type="protein sequence ID" value="GJT99696.1"/>
    <property type="molecule type" value="Genomic_DNA"/>
</dbReference>
<dbReference type="Proteomes" id="UP001151760">
    <property type="component" value="Unassembled WGS sequence"/>
</dbReference>
<gene>
    <name evidence="2" type="ORF">Tco_1110035</name>
</gene>
<organism evidence="2 3">
    <name type="scientific">Tanacetum coccineum</name>
    <dbReference type="NCBI Taxonomy" id="301880"/>
    <lineage>
        <taxon>Eukaryota</taxon>
        <taxon>Viridiplantae</taxon>
        <taxon>Streptophyta</taxon>
        <taxon>Embryophyta</taxon>
        <taxon>Tracheophyta</taxon>
        <taxon>Spermatophyta</taxon>
        <taxon>Magnoliopsida</taxon>
        <taxon>eudicotyledons</taxon>
        <taxon>Gunneridae</taxon>
        <taxon>Pentapetalae</taxon>
        <taxon>asterids</taxon>
        <taxon>campanulids</taxon>
        <taxon>Asterales</taxon>
        <taxon>Asteraceae</taxon>
        <taxon>Asteroideae</taxon>
        <taxon>Anthemideae</taxon>
        <taxon>Anthemidinae</taxon>
        <taxon>Tanacetum</taxon>
    </lineage>
</organism>
<feature type="compositionally biased region" description="Basic and acidic residues" evidence="1">
    <location>
        <begin position="525"/>
        <end position="536"/>
    </location>
</feature>
<name>A0ABQ5IHN5_9ASTR</name>
<feature type="compositionally biased region" description="Basic and acidic residues" evidence="1">
    <location>
        <begin position="176"/>
        <end position="196"/>
    </location>
</feature>
<feature type="region of interest" description="Disordered" evidence="1">
    <location>
        <begin position="174"/>
        <end position="326"/>
    </location>
</feature>
<accession>A0ABQ5IHN5</accession>
<feature type="region of interest" description="Disordered" evidence="1">
    <location>
        <begin position="441"/>
        <end position="537"/>
    </location>
</feature>
<feature type="compositionally biased region" description="Low complexity" evidence="1">
    <location>
        <begin position="476"/>
        <end position="488"/>
    </location>
</feature>